<dbReference type="InterPro" id="IPR017850">
    <property type="entry name" value="Alkaline_phosphatase_core_sf"/>
</dbReference>
<dbReference type="AlphaFoldDB" id="A0A1G5ZBI8"/>
<reference evidence="2" key="1">
    <citation type="submission" date="2016-10" db="EMBL/GenBank/DDBJ databases">
        <authorList>
            <person name="Varghese N."/>
            <person name="Submissions S."/>
        </authorList>
    </citation>
    <scope>NUCLEOTIDE SEQUENCE [LARGE SCALE GENOMIC DNA]</scope>
    <source>
        <strain evidence="2">DSM 22703</strain>
    </source>
</reference>
<evidence type="ECO:0000313" key="2">
    <source>
        <dbReference type="Proteomes" id="UP000198756"/>
    </source>
</evidence>
<dbReference type="PANTHER" id="PTHR10151:SF120">
    <property type="entry name" value="BIS(5'-ADENOSYL)-TRIPHOSPHATASE"/>
    <property type="match status" value="1"/>
</dbReference>
<name>A0A1G5ZBI8_9BACT</name>
<proteinExistence type="predicted"/>
<evidence type="ECO:0000313" key="1">
    <source>
        <dbReference type="EMBL" id="SDA91895.1"/>
    </source>
</evidence>
<dbReference type="Gene3D" id="3.40.720.10">
    <property type="entry name" value="Alkaline Phosphatase, subunit A"/>
    <property type="match status" value="1"/>
</dbReference>
<dbReference type="SUPFAM" id="SSF53649">
    <property type="entry name" value="Alkaline phosphatase-like"/>
    <property type="match status" value="1"/>
</dbReference>
<dbReference type="PANTHER" id="PTHR10151">
    <property type="entry name" value="ECTONUCLEOTIDE PYROPHOSPHATASE/PHOSPHODIESTERASE"/>
    <property type="match status" value="1"/>
</dbReference>
<dbReference type="Pfam" id="PF01663">
    <property type="entry name" value="Phosphodiest"/>
    <property type="match status" value="1"/>
</dbReference>
<dbReference type="STRING" id="279824.SAMN03080617_03476"/>
<protein>
    <submittedName>
        <fullName evidence="1">Type I phosphodiesterase / nucleotide pyrophosphatase</fullName>
    </submittedName>
</protein>
<accession>A0A1G5ZBI8</accession>
<organism evidence="1 2">
    <name type="scientific">Algoriphagus alkaliphilus</name>
    <dbReference type="NCBI Taxonomy" id="279824"/>
    <lineage>
        <taxon>Bacteria</taxon>
        <taxon>Pseudomonadati</taxon>
        <taxon>Bacteroidota</taxon>
        <taxon>Cytophagia</taxon>
        <taxon>Cytophagales</taxon>
        <taxon>Cyclobacteriaceae</taxon>
        <taxon>Algoriphagus</taxon>
    </lineage>
</organism>
<keyword evidence="2" id="KW-1185">Reference proteome</keyword>
<dbReference type="GO" id="GO:0016787">
    <property type="term" value="F:hydrolase activity"/>
    <property type="evidence" value="ECO:0007669"/>
    <property type="project" value="UniProtKB-ARBA"/>
</dbReference>
<gene>
    <name evidence="1" type="ORF">SAMN03080617_03476</name>
</gene>
<dbReference type="Proteomes" id="UP000198756">
    <property type="component" value="Unassembled WGS sequence"/>
</dbReference>
<dbReference type="InterPro" id="IPR002591">
    <property type="entry name" value="Phosphodiest/P_Trfase"/>
</dbReference>
<dbReference type="EMBL" id="FMXE01000030">
    <property type="protein sequence ID" value="SDA91895.1"/>
    <property type="molecule type" value="Genomic_DNA"/>
</dbReference>
<sequence>MLVNLVCILPLILVEKYQPMLHFFPEINIKNKGGWTSIGMTLFLCCISFFGFSQDKKTIFIILDGIPASELERVETPNLDQIAEIGGYARAFTGGKKDGYSQTPTISAVGYNSLLTGTWANKHNVWGNGIEDPNYHYWTIFRFLKEVRLDAKTAIFSTWQDNRAKLLGENLPETGFLKLDKSFDGLELDTLTYPHDEEHLYIRDIDERVSDEASAFLRSDGPDLSWVYLQFTDDMGHRFGKSPQLEEAIRLADAQIGKVWEAVQYRQKEFGEDWLIWVTTDHGRKEPEGKDHGGQSNSEREIWMVTNAKSLNERFHSGNAAIVDILPSFLRFFNLVVPEERENELDGVSLIGKISIENADLIGKKKSQRLVWKPVDNSGKVNIYWSPTNNFAHGGLDEYILLAEVQAGAGYYELPHWISKMKFFKILIEGELNSLNAWKLSKK</sequence>